<keyword evidence="11" id="KW-0407">Ion channel</keyword>
<dbReference type="GeneID" id="106817569"/>
<evidence type="ECO:0000256" key="10">
    <source>
        <dbReference type="ARBA" id="ARBA00023136"/>
    </source>
</evidence>
<dbReference type="Gene3D" id="1.10.287.70">
    <property type="match status" value="1"/>
</dbReference>
<sequence length="492" mass="55917">QEERDMQADVQAAQPSGRTECGGRDDTCSHTSQIRRETTKNRRNELRGGATVPNHWLSSSSAAAAALQQHEDHVDSMKPPVVAPRSRRARGERLIINISGLHFETRTRTLSRYPETLLGDPAKRRRYYDALRDEYYFDRHRPSFDAILHYYQSRGRLQRPQNVPIDVFTAEIRFFQLGDAVLDKYATSEGLIKDVEKPMPSSPLQRKIWQLFEYPESSFLARIVALLSVTVIILSICVFCVETLPSFAKSASANATQDGSVPPLTELQQAFNDPFFVIETVCVAWFAFELFMRFMSSPRKLIFGKSFMNIIDFVAITPYFVTLGIAIMNKNANMGAMSLAVLRVFRLVRVFRIFKLSRHYKGLQVIGQTLSASMPELGLLIFFLLIGTVLFSSAVYYAEQDYKDTNFTSIPAAFWWAIVTMTTIGYGDLVPKTEWGKLVGTLCVISGVLTIALPVPIIVSNFDYYYHRHQDPDTFHNRSEEESDEDDDDDDD</sequence>
<evidence type="ECO:0000259" key="14">
    <source>
        <dbReference type="SMART" id="SM00225"/>
    </source>
</evidence>
<evidence type="ECO:0000256" key="9">
    <source>
        <dbReference type="ARBA" id="ARBA00023065"/>
    </source>
</evidence>
<keyword evidence="3" id="KW-0633">Potassium transport</keyword>
<feature type="compositionally biased region" description="Acidic residues" evidence="12">
    <location>
        <begin position="481"/>
        <end position="492"/>
    </location>
</feature>
<feature type="region of interest" description="Disordered" evidence="12">
    <location>
        <begin position="473"/>
        <end position="492"/>
    </location>
</feature>
<dbReference type="RefSeq" id="XP_014677730.1">
    <property type="nucleotide sequence ID" value="XM_014822244.1"/>
</dbReference>
<dbReference type="InterPro" id="IPR003131">
    <property type="entry name" value="T1-type_BTB"/>
</dbReference>
<dbReference type="InterPro" id="IPR003972">
    <property type="entry name" value="K_chnl_volt-dep_Kv1"/>
</dbReference>
<dbReference type="PANTHER" id="PTHR11537:SF113">
    <property type="entry name" value="POTASSIUM VOLTAGE-GATED CHANNEL PROTEIN SHAKER"/>
    <property type="match status" value="1"/>
</dbReference>
<feature type="transmembrane region" description="Helical" evidence="13">
    <location>
        <begin position="219"/>
        <end position="244"/>
    </location>
</feature>
<evidence type="ECO:0000256" key="7">
    <source>
        <dbReference type="ARBA" id="ARBA00022958"/>
    </source>
</evidence>
<proteinExistence type="predicted"/>
<dbReference type="PRINTS" id="PR01491">
    <property type="entry name" value="KVCHANNEL"/>
</dbReference>
<keyword evidence="9" id="KW-0406">Ion transport</keyword>
<dbReference type="InterPro" id="IPR011333">
    <property type="entry name" value="SKP1/BTB/POZ_sf"/>
</dbReference>
<dbReference type="Proteomes" id="UP000695022">
    <property type="component" value="Unplaced"/>
</dbReference>
<evidence type="ECO:0000256" key="2">
    <source>
        <dbReference type="ARBA" id="ARBA00022448"/>
    </source>
</evidence>
<feature type="domain" description="BTB" evidence="14">
    <location>
        <begin position="92"/>
        <end position="192"/>
    </location>
</feature>
<keyword evidence="15" id="KW-1185">Reference proteome</keyword>
<gene>
    <name evidence="16" type="primary">LOC106817569</name>
</gene>
<dbReference type="PRINTS" id="PR01496">
    <property type="entry name" value="SHAKERCHANEL"/>
</dbReference>
<evidence type="ECO:0000256" key="11">
    <source>
        <dbReference type="ARBA" id="ARBA00023303"/>
    </source>
</evidence>
<feature type="transmembrane region" description="Helical" evidence="13">
    <location>
        <begin position="275"/>
        <end position="295"/>
    </location>
</feature>
<keyword evidence="6" id="KW-0851">Voltage-gated channel</keyword>
<dbReference type="Pfam" id="PF02214">
    <property type="entry name" value="BTB_2"/>
    <property type="match status" value="1"/>
</dbReference>
<dbReference type="Gene3D" id="1.20.120.350">
    <property type="entry name" value="Voltage-gated potassium channels. Chain C"/>
    <property type="match status" value="1"/>
</dbReference>
<evidence type="ECO:0000256" key="3">
    <source>
        <dbReference type="ARBA" id="ARBA00022538"/>
    </source>
</evidence>
<dbReference type="SUPFAM" id="SSF81324">
    <property type="entry name" value="Voltage-gated potassium channels"/>
    <property type="match status" value="1"/>
</dbReference>
<name>A0ABM1EZV9_PRICU</name>
<dbReference type="PANTHER" id="PTHR11537">
    <property type="entry name" value="VOLTAGE-GATED POTASSIUM CHANNEL"/>
    <property type="match status" value="1"/>
</dbReference>
<feature type="transmembrane region" description="Helical" evidence="13">
    <location>
        <begin position="410"/>
        <end position="426"/>
    </location>
</feature>
<keyword evidence="2" id="KW-0813">Transport</keyword>
<dbReference type="InterPro" id="IPR003968">
    <property type="entry name" value="K_chnl_volt-dep_Kv"/>
</dbReference>
<feature type="compositionally biased region" description="Basic and acidic residues" evidence="12">
    <location>
        <begin position="21"/>
        <end position="40"/>
    </location>
</feature>
<evidence type="ECO:0000256" key="13">
    <source>
        <dbReference type="SAM" id="Phobius"/>
    </source>
</evidence>
<keyword evidence="10 13" id="KW-0472">Membrane</keyword>
<evidence type="ECO:0000256" key="6">
    <source>
        <dbReference type="ARBA" id="ARBA00022882"/>
    </source>
</evidence>
<feature type="transmembrane region" description="Helical" evidence="13">
    <location>
        <begin position="377"/>
        <end position="398"/>
    </location>
</feature>
<evidence type="ECO:0000313" key="15">
    <source>
        <dbReference type="Proteomes" id="UP000695022"/>
    </source>
</evidence>
<feature type="non-terminal residue" evidence="16">
    <location>
        <position position="492"/>
    </location>
</feature>
<reference evidence="16" key="1">
    <citation type="submission" date="2025-08" db="UniProtKB">
        <authorList>
            <consortium name="RefSeq"/>
        </authorList>
    </citation>
    <scope>IDENTIFICATION</scope>
</reference>
<evidence type="ECO:0000256" key="1">
    <source>
        <dbReference type="ARBA" id="ARBA00004141"/>
    </source>
</evidence>
<dbReference type="InterPro" id="IPR027359">
    <property type="entry name" value="Volt_channel_dom_sf"/>
</dbReference>
<organism evidence="15 16">
    <name type="scientific">Priapulus caudatus</name>
    <name type="common">Priapulid worm</name>
    <dbReference type="NCBI Taxonomy" id="37621"/>
    <lineage>
        <taxon>Eukaryota</taxon>
        <taxon>Metazoa</taxon>
        <taxon>Ecdysozoa</taxon>
        <taxon>Scalidophora</taxon>
        <taxon>Priapulida</taxon>
        <taxon>Priapulimorpha</taxon>
        <taxon>Priapulimorphida</taxon>
        <taxon>Priapulidae</taxon>
        <taxon>Priapulus</taxon>
    </lineage>
</organism>
<feature type="transmembrane region" description="Helical" evidence="13">
    <location>
        <begin position="438"/>
        <end position="459"/>
    </location>
</feature>
<keyword evidence="4 13" id="KW-0812">Transmembrane</keyword>
<evidence type="ECO:0000313" key="16">
    <source>
        <dbReference type="RefSeq" id="XP_014677730.1"/>
    </source>
</evidence>
<dbReference type="InterPro" id="IPR028325">
    <property type="entry name" value="VG_K_chnl"/>
</dbReference>
<keyword evidence="8 13" id="KW-1133">Transmembrane helix</keyword>
<feature type="region of interest" description="Disordered" evidence="12">
    <location>
        <begin position="1"/>
        <end position="40"/>
    </location>
</feature>
<comment type="subcellular location">
    <subcellularLocation>
        <location evidence="1">Membrane</location>
        <topology evidence="1">Multi-pass membrane protein</topology>
    </subcellularLocation>
</comment>
<dbReference type="Pfam" id="PF00520">
    <property type="entry name" value="Ion_trans"/>
    <property type="match status" value="1"/>
</dbReference>
<evidence type="ECO:0000256" key="12">
    <source>
        <dbReference type="SAM" id="MobiDB-lite"/>
    </source>
</evidence>
<dbReference type="InterPro" id="IPR000210">
    <property type="entry name" value="BTB/POZ_dom"/>
</dbReference>
<evidence type="ECO:0000256" key="8">
    <source>
        <dbReference type="ARBA" id="ARBA00022989"/>
    </source>
</evidence>
<accession>A0ABM1EZV9</accession>
<protein>
    <submittedName>
        <fullName evidence="16">Potassium voltage-gated channel subfamily A member 7-like</fullName>
    </submittedName>
</protein>
<dbReference type="SMART" id="SM00225">
    <property type="entry name" value="BTB"/>
    <property type="match status" value="1"/>
</dbReference>
<dbReference type="Gene3D" id="3.30.710.10">
    <property type="entry name" value="Potassium Channel Kv1.1, Chain A"/>
    <property type="match status" value="1"/>
</dbReference>
<dbReference type="PRINTS" id="PR00169">
    <property type="entry name" value="KCHANNEL"/>
</dbReference>
<keyword evidence="7" id="KW-0630">Potassium</keyword>
<feature type="transmembrane region" description="Helical" evidence="13">
    <location>
        <begin position="307"/>
        <end position="328"/>
    </location>
</feature>
<dbReference type="InterPro" id="IPR005821">
    <property type="entry name" value="Ion_trans_dom"/>
</dbReference>
<evidence type="ECO:0000256" key="5">
    <source>
        <dbReference type="ARBA" id="ARBA00022826"/>
    </source>
</evidence>
<keyword evidence="5" id="KW-0631">Potassium channel</keyword>
<dbReference type="SUPFAM" id="SSF54695">
    <property type="entry name" value="POZ domain"/>
    <property type="match status" value="1"/>
</dbReference>
<feature type="non-terminal residue" evidence="16">
    <location>
        <position position="1"/>
    </location>
</feature>
<evidence type="ECO:0000256" key="4">
    <source>
        <dbReference type="ARBA" id="ARBA00022692"/>
    </source>
</evidence>